<feature type="compositionally biased region" description="Basic and acidic residues" evidence="1">
    <location>
        <begin position="635"/>
        <end position="650"/>
    </location>
</feature>
<evidence type="ECO:0000313" key="3">
    <source>
        <dbReference type="Proteomes" id="UP000054481"/>
    </source>
</evidence>
<accession>A0A0F7ZUC6</accession>
<sequence>MALFTFISYGRKKPAIEQPVTEHMSKAHKILGSTPLSIDAPPCHRDDASSTVLSDDRSATTITSVDPDSEPSDLDDDHPVGIAKSDNGWGDESAVLPSPLRVDIEPGQDLDESSIILRNSRSSSTIKSWYDKSKLPLSISQQTSSSAMAKGPPIQPDMMLDFGSRAYKAVETHPHSETGTRKPAKLHLTSLMPGPRLMRKISQTQLGTSVSGTDSTVRSYKPMSMPSPITPTAQNFHQPQSPERCHRVSPTAAAARSEAGGRSGGSQWPRPNDALDALPTLYDHYEQMSMRHVMKQYSHPDLSRPKMEPRDARPVTNSEGESGRRSSKCVDWLDGALPPSPQTDLPTKPSTRASPTVPSAASVCSRQTRTSKTSKLTERNFASADLQKTSVLLLSSDSESDDDDADEVMYSPKSMHPAPSRRGAELPQLASSPLKSSKESSMSVDRSSCKSGKSGKRTSFALANTYITIPSDRNTRSSRSSPLDTPQDSRFLSPTIDTMYADDSRRASFASTYSASSIASAQSRISSYSIREARAVTLTSARHPYHQKRNVSDETRLRASDMNGSMRRGSFHAAADQLTPPLSPSSMDFYIRSARSSIDEPDNHSRLMAVSRQEELLLSALRQKHRAMRGNGFGDLHESDDVYGEDDKSGRGRRRSSLKRGANPSQRRGSSDGRSKAARTSFADLASMVSLDCPATSSANDSDSPDDRRRTSRTSRRWSAAAAVPGTESRQSRDSSREKHRDVPLILDETDPSPDLSDFRDWHAAMTTDKSSHVAPISRKNSVEDQLHRQRPSNAPVSLGKLHTQFRLDSFTRLTGVAEEGRGDADGEVDVPRPDSPISPDSFPAVPPERKIQSNLARLSAVGPGTLSGDCAP</sequence>
<reference evidence="2 3" key="1">
    <citation type="journal article" date="2014" name="Genome Biol. Evol.">
        <title>Comparative genomics and transcriptomics analyses reveal divergent lifestyle features of nematode endoparasitic fungus Hirsutella minnesotensis.</title>
        <authorList>
            <person name="Lai Y."/>
            <person name="Liu K."/>
            <person name="Zhang X."/>
            <person name="Zhang X."/>
            <person name="Li K."/>
            <person name="Wang N."/>
            <person name="Shu C."/>
            <person name="Wu Y."/>
            <person name="Wang C."/>
            <person name="Bushley K.E."/>
            <person name="Xiang M."/>
            <person name="Liu X."/>
        </authorList>
    </citation>
    <scope>NUCLEOTIDE SEQUENCE [LARGE SCALE GENOMIC DNA]</scope>
    <source>
        <strain evidence="2 3">3608</strain>
    </source>
</reference>
<dbReference type="Proteomes" id="UP000054481">
    <property type="component" value="Unassembled WGS sequence"/>
</dbReference>
<feature type="region of interest" description="Disordered" evidence="1">
    <location>
        <begin position="33"/>
        <end position="92"/>
    </location>
</feature>
<proteinExistence type="predicted"/>
<feature type="region of interest" description="Disordered" evidence="1">
    <location>
        <begin position="233"/>
        <end position="275"/>
    </location>
</feature>
<gene>
    <name evidence="2" type="ORF">HIM_05978</name>
</gene>
<feature type="region of interest" description="Disordered" evidence="1">
    <location>
        <begin position="300"/>
        <end position="378"/>
    </location>
</feature>
<dbReference type="EMBL" id="KQ030524">
    <property type="protein sequence ID" value="KJZ74628.1"/>
    <property type="molecule type" value="Genomic_DNA"/>
</dbReference>
<keyword evidence="3" id="KW-1185">Reference proteome</keyword>
<feature type="region of interest" description="Disordered" evidence="1">
    <location>
        <begin position="818"/>
        <end position="848"/>
    </location>
</feature>
<feature type="compositionally biased region" description="Low complexity" evidence="1">
    <location>
        <begin position="431"/>
        <end position="452"/>
    </location>
</feature>
<feature type="compositionally biased region" description="Basic and acidic residues" evidence="1">
    <location>
        <begin position="42"/>
        <end position="58"/>
    </location>
</feature>
<feature type="region of interest" description="Disordered" evidence="1">
    <location>
        <begin position="693"/>
        <end position="800"/>
    </location>
</feature>
<dbReference type="OrthoDB" id="5244050at2759"/>
<feature type="compositionally biased region" description="Basic and acidic residues" evidence="1">
    <location>
        <begin position="730"/>
        <end position="743"/>
    </location>
</feature>
<feature type="region of interest" description="Disordered" evidence="1">
    <location>
        <begin position="630"/>
        <end position="678"/>
    </location>
</feature>
<dbReference type="AlphaFoldDB" id="A0A0F7ZUC6"/>
<feature type="region of interest" description="Disordered" evidence="1">
    <location>
        <begin position="394"/>
        <end position="456"/>
    </location>
</feature>
<feature type="compositionally biased region" description="Acidic residues" evidence="1">
    <location>
        <begin position="398"/>
        <end position="407"/>
    </location>
</feature>
<feature type="compositionally biased region" description="Polar residues" evidence="1">
    <location>
        <begin position="342"/>
        <end position="374"/>
    </location>
</feature>
<evidence type="ECO:0000313" key="2">
    <source>
        <dbReference type="EMBL" id="KJZ74628.1"/>
    </source>
</evidence>
<organism evidence="2 3">
    <name type="scientific">Hirsutella minnesotensis 3608</name>
    <dbReference type="NCBI Taxonomy" id="1043627"/>
    <lineage>
        <taxon>Eukaryota</taxon>
        <taxon>Fungi</taxon>
        <taxon>Dikarya</taxon>
        <taxon>Ascomycota</taxon>
        <taxon>Pezizomycotina</taxon>
        <taxon>Sordariomycetes</taxon>
        <taxon>Hypocreomycetidae</taxon>
        <taxon>Hypocreales</taxon>
        <taxon>Ophiocordycipitaceae</taxon>
        <taxon>Hirsutella</taxon>
    </lineage>
</organism>
<feature type="compositionally biased region" description="Basic and acidic residues" evidence="1">
    <location>
        <begin position="301"/>
        <end position="313"/>
    </location>
</feature>
<feature type="compositionally biased region" description="Acidic residues" evidence="1">
    <location>
        <begin position="67"/>
        <end position="76"/>
    </location>
</feature>
<evidence type="ECO:0000256" key="1">
    <source>
        <dbReference type="SAM" id="MobiDB-lite"/>
    </source>
</evidence>
<feature type="region of interest" description="Disordered" evidence="1">
    <location>
        <begin position="471"/>
        <end position="492"/>
    </location>
</feature>
<name>A0A0F7ZUC6_9HYPO</name>
<feature type="compositionally biased region" description="Basic and acidic residues" evidence="1">
    <location>
        <begin position="819"/>
        <end position="833"/>
    </location>
</feature>
<protein>
    <submittedName>
        <fullName evidence="2">Uncharacterized protein</fullName>
    </submittedName>
</protein>